<keyword evidence="1" id="KW-0596">Phosphopantetheine</keyword>
<dbReference type="InterPro" id="IPR042099">
    <property type="entry name" value="ANL_N_sf"/>
</dbReference>
<accession>A0A8E5MKR7</accession>
<dbReference type="SUPFAM" id="SSF56801">
    <property type="entry name" value="Acetyl-CoA synthetase-like"/>
    <property type="match status" value="1"/>
</dbReference>
<dbReference type="GeneID" id="66068465"/>
<dbReference type="InterPro" id="IPR045851">
    <property type="entry name" value="AMP-bd_C_sf"/>
</dbReference>
<dbReference type="InterPro" id="IPR010071">
    <property type="entry name" value="AA_adenyl_dom"/>
</dbReference>
<dbReference type="Pfam" id="PF00550">
    <property type="entry name" value="PP-binding"/>
    <property type="match status" value="1"/>
</dbReference>
<dbReference type="NCBIfam" id="TIGR01733">
    <property type="entry name" value="AA-adenyl-dom"/>
    <property type="match status" value="1"/>
</dbReference>
<gene>
    <name evidence="5" type="ORF">UV8b_07688</name>
</gene>
<dbReference type="InterPro" id="IPR000873">
    <property type="entry name" value="AMP-dep_synth/lig_dom"/>
</dbReference>
<dbReference type="AlphaFoldDB" id="A0A8E5MKR7"/>
<keyword evidence="3" id="KW-0436">Ligase</keyword>
<evidence type="ECO:0000256" key="2">
    <source>
        <dbReference type="ARBA" id="ARBA00022553"/>
    </source>
</evidence>
<reference evidence="5" key="1">
    <citation type="submission" date="2020-03" db="EMBL/GenBank/DDBJ databases">
        <title>A mixture of massive structural variations and highly conserved coding sequences in Ustilaginoidea virens genome.</title>
        <authorList>
            <person name="Zhang K."/>
            <person name="Zhao Z."/>
            <person name="Zhang Z."/>
            <person name="Li Y."/>
            <person name="Hsiang T."/>
            <person name="Sun W."/>
        </authorList>
    </citation>
    <scope>NUCLEOTIDE SEQUENCE</scope>
    <source>
        <strain evidence="5">UV-8b</strain>
    </source>
</reference>
<dbReference type="GO" id="GO:0043041">
    <property type="term" value="P:amino acid activation for nonribosomal peptide biosynthetic process"/>
    <property type="evidence" value="ECO:0007669"/>
    <property type="project" value="TreeGrafter"/>
</dbReference>
<sequence>MRRFAIPSRLDTIRPLEGVTAEDENQIWTWNKTVPKPTNRCIHEWVHEQVESHPDHVAVSAWDGELTYRQLDDISTCLSLHLIQTGTNPGSFMPLCFEKSVWVSVSMLASLKAGAAFVFLDPTHPESRLRYIIKKTDATVLLSSISNASLSSKLIDRVIAVGPGLIPDPLDSTLRLPSVSPSSPMYVIFTSGSTGVPKGAIISHTAFATNVTFQADQFGFTPLSRIYDFTNHIFDDFIHYTMIGLITGCTLCVPEEKERNGNLMQSITSAKATILYLTPSVSRVLDPARLTTLETIQLGGEVVTVYDAQRWWRRGACRFVNGYGPAECTTNTVVNADAKSPEEATRIGKGSGSVTWIVHPDDHNKLLPIGMTGELVIEGPLVGIGYLKDAERTAAAFIQDPAWLLQGSRKQDGRRGVVYKTGDLVRYNQDGSLSYVGRKDTQVKIHGQRIELGEVEYQVRACVPQARRAAQVVAEVISTSGGGANVLAVFISTDQHESMSRSLTVLGLSSQAEDKLAESLPGYMIPRVFFALLEMPLTATGKTDRRKLRAMAADFSTQHLADLGIHRQSGKKRMPFSEAEKAVSALWARVLKIDETTIGIDDSFFNLGGDSMTAMQISSSARSLGLDIPTGEILHRKTIGRLCQHLIM</sequence>
<dbReference type="InterPro" id="IPR036736">
    <property type="entry name" value="ACP-like_sf"/>
</dbReference>
<dbReference type="Gene3D" id="3.40.50.12780">
    <property type="entry name" value="N-terminal domain of ligase-like"/>
    <property type="match status" value="1"/>
</dbReference>
<evidence type="ECO:0000313" key="5">
    <source>
        <dbReference type="EMBL" id="QUC23447.1"/>
    </source>
</evidence>
<dbReference type="GO" id="GO:0031177">
    <property type="term" value="F:phosphopantetheine binding"/>
    <property type="evidence" value="ECO:0007669"/>
    <property type="project" value="TreeGrafter"/>
</dbReference>
<keyword evidence="6" id="KW-1185">Reference proteome</keyword>
<evidence type="ECO:0000313" key="6">
    <source>
        <dbReference type="Proteomes" id="UP000027002"/>
    </source>
</evidence>
<dbReference type="CDD" id="cd05918">
    <property type="entry name" value="A_NRPS_SidN3_like"/>
    <property type="match status" value="1"/>
</dbReference>
<dbReference type="RefSeq" id="XP_043001120.1">
    <property type="nucleotide sequence ID" value="XM_043145185.1"/>
</dbReference>
<dbReference type="Gene3D" id="1.10.1200.10">
    <property type="entry name" value="ACP-like"/>
    <property type="match status" value="1"/>
</dbReference>
<protein>
    <recommendedName>
        <fullName evidence="4">Carrier domain-containing protein</fullName>
    </recommendedName>
</protein>
<dbReference type="Proteomes" id="UP000027002">
    <property type="component" value="Chromosome 7"/>
</dbReference>
<dbReference type="GO" id="GO:0016874">
    <property type="term" value="F:ligase activity"/>
    <property type="evidence" value="ECO:0007669"/>
    <property type="project" value="UniProtKB-KW"/>
</dbReference>
<keyword evidence="2" id="KW-0597">Phosphoprotein</keyword>
<dbReference type="PANTHER" id="PTHR45527">
    <property type="entry name" value="NONRIBOSOMAL PEPTIDE SYNTHETASE"/>
    <property type="match status" value="1"/>
</dbReference>
<dbReference type="GO" id="GO:0044550">
    <property type="term" value="P:secondary metabolite biosynthetic process"/>
    <property type="evidence" value="ECO:0007669"/>
    <property type="project" value="TreeGrafter"/>
</dbReference>
<dbReference type="OrthoDB" id="416786at2759"/>
<evidence type="ECO:0000256" key="1">
    <source>
        <dbReference type="ARBA" id="ARBA00022450"/>
    </source>
</evidence>
<feature type="domain" description="Carrier" evidence="4">
    <location>
        <begin position="574"/>
        <end position="648"/>
    </location>
</feature>
<dbReference type="PROSITE" id="PS00455">
    <property type="entry name" value="AMP_BINDING"/>
    <property type="match status" value="1"/>
</dbReference>
<evidence type="ECO:0000259" key="4">
    <source>
        <dbReference type="PROSITE" id="PS50075"/>
    </source>
</evidence>
<dbReference type="GO" id="GO:0005737">
    <property type="term" value="C:cytoplasm"/>
    <property type="evidence" value="ECO:0007669"/>
    <property type="project" value="TreeGrafter"/>
</dbReference>
<dbReference type="KEGG" id="uvi:66068465"/>
<dbReference type="InterPro" id="IPR020845">
    <property type="entry name" value="AMP-binding_CS"/>
</dbReference>
<proteinExistence type="predicted"/>
<dbReference type="PANTHER" id="PTHR45527:SF3">
    <property type="entry name" value="SIDEROPHORE SYNTHETASE (EUROFUNG)"/>
    <property type="match status" value="1"/>
</dbReference>
<dbReference type="Pfam" id="PF00501">
    <property type="entry name" value="AMP-binding"/>
    <property type="match status" value="1"/>
</dbReference>
<dbReference type="PROSITE" id="PS50075">
    <property type="entry name" value="CARRIER"/>
    <property type="match status" value="1"/>
</dbReference>
<dbReference type="EMBL" id="CP072759">
    <property type="protein sequence ID" value="QUC23447.1"/>
    <property type="molecule type" value="Genomic_DNA"/>
</dbReference>
<dbReference type="InterPro" id="IPR009081">
    <property type="entry name" value="PP-bd_ACP"/>
</dbReference>
<name>A0A8E5MKR7_USTVR</name>
<organism evidence="5 6">
    <name type="scientific">Ustilaginoidea virens</name>
    <name type="common">Rice false smut fungus</name>
    <name type="synonym">Villosiclava virens</name>
    <dbReference type="NCBI Taxonomy" id="1159556"/>
    <lineage>
        <taxon>Eukaryota</taxon>
        <taxon>Fungi</taxon>
        <taxon>Dikarya</taxon>
        <taxon>Ascomycota</taxon>
        <taxon>Pezizomycotina</taxon>
        <taxon>Sordariomycetes</taxon>
        <taxon>Hypocreomycetidae</taxon>
        <taxon>Hypocreales</taxon>
        <taxon>Clavicipitaceae</taxon>
        <taxon>Ustilaginoidea</taxon>
    </lineage>
</organism>
<dbReference type="Gene3D" id="3.30.300.30">
    <property type="match status" value="1"/>
</dbReference>
<dbReference type="FunFam" id="3.30.300.30:FF:000015">
    <property type="entry name" value="Nonribosomal peptide synthase SidD"/>
    <property type="match status" value="1"/>
</dbReference>
<evidence type="ECO:0000256" key="3">
    <source>
        <dbReference type="ARBA" id="ARBA00022598"/>
    </source>
</evidence>
<dbReference type="SUPFAM" id="SSF47336">
    <property type="entry name" value="ACP-like"/>
    <property type="match status" value="1"/>
</dbReference>